<feature type="non-terminal residue" evidence="1">
    <location>
        <position position="191"/>
    </location>
</feature>
<dbReference type="Proteomes" id="UP000799779">
    <property type="component" value="Unassembled WGS sequence"/>
</dbReference>
<accession>A0A6A5X5H6</accession>
<evidence type="ECO:0000313" key="1">
    <source>
        <dbReference type="EMBL" id="KAF2008203.1"/>
    </source>
</evidence>
<dbReference type="EMBL" id="ML977556">
    <property type="protein sequence ID" value="KAF2008203.1"/>
    <property type="molecule type" value="Genomic_DNA"/>
</dbReference>
<sequence length="191" mass="22524">DPVTTINYKLEWPNLETPSDTTFTPHQLDRCQCSGYPEAKDADEDSWHVYTRYRCEPPKVHISARNEKLWLLQETCGVFNILRPASKRERRSQPRASFLRVSKLIYEEATPLLYRDRNFIFLSGPCPRGRYQAYASEAWLSRLSPLVQSHITDLTLIRQHFEEDCRDDDAQIVYESLSRFILEYFPGFRTL</sequence>
<protein>
    <submittedName>
        <fullName evidence="1">Uncharacterized protein</fullName>
    </submittedName>
</protein>
<reference evidence="1" key="1">
    <citation type="journal article" date="2020" name="Stud. Mycol.">
        <title>101 Dothideomycetes genomes: a test case for predicting lifestyles and emergence of pathogens.</title>
        <authorList>
            <person name="Haridas S."/>
            <person name="Albert R."/>
            <person name="Binder M."/>
            <person name="Bloem J."/>
            <person name="Labutti K."/>
            <person name="Salamov A."/>
            <person name="Andreopoulos B."/>
            <person name="Baker S."/>
            <person name="Barry K."/>
            <person name="Bills G."/>
            <person name="Bluhm B."/>
            <person name="Cannon C."/>
            <person name="Castanera R."/>
            <person name="Culley D."/>
            <person name="Daum C."/>
            <person name="Ezra D."/>
            <person name="Gonzalez J."/>
            <person name="Henrissat B."/>
            <person name="Kuo A."/>
            <person name="Liang C."/>
            <person name="Lipzen A."/>
            <person name="Lutzoni F."/>
            <person name="Magnuson J."/>
            <person name="Mondo S."/>
            <person name="Nolan M."/>
            <person name="Ohm R."/>
            <person name="Pangilinan J."/>
            <person name="Park H.-J."/>
            <person name="Ramirez L."/>
            <person name="Alfaro M."/>
            <person name="Sun H."/>
            <person name="Tritt A."/>
            <person name="Yoshinaga Y."/>
            <person name="Zwiers L.-H."/>
            <person name="Turgeon B."/>
            <person name="Goodwin S."/>
            <person name="Spatafora J."/>
            <person name="Crous P."/>
            <person name="Grigoriev I."/>
        </authorList>
    </citation>
    <scope>NUCLEOTIDE SEQUENCE</scope>
    <source>
        <strain evidence="1">CBS 123094</strain>
    </source>
</reference>
<proteinExistence type="predicted"/>
<keyword evidence="2" id="KW-1185">Reference proteome</keyword>
<organism evidence="1 2">
    <name type="scientific">Amniculicola lignicola CBS 123094</name>
    <dbReference type="NCBI Taxonomy" id="1392246"/>
    <lineage>
        <taxon>Eukaryota</taxon>
        <taxon>Fungi</taxon>
        <taxon>Dikarya</taxon>
        <taxon>Ascomycota</taxon>
        <taxon>Pezizomycotina</taxon>
        <taxon>Dothideomycetes</taxon>
        <taxon>Pleosporomycetidae</taxon>
        <taxon>Pleosporales</taxon>
        <taxon>Amniculicolaceae</taxon>
        <taxon>Amniculicola</taxon>
    </lineage>
</organism>
<feature type="non-terminal residue" evidence="1">
    <location>
        <position position="1"/>
    </location>
</feature>
<dbReference type="AlphaFoldDB" id="A0A6A5X5H6"/>
<evidence type="ECO:0000313" key="2">
    <source>
        <dbReference type="Proteomes" id="UP000799779"/>
    </source>
</evidence>
<gene>
    <name evidence="1" type="ORF">P154DRAFT_400411</name>
</gene>
<name>A0A6A5X5H6_9PLEO</name>
<dbReference type="OrthoDB" id="3750348at2759"/>